<sequence length="57" mass="6279">MDGLRLQIRRVRSLATCSKRPSVKDQGEESGVREKKKGMGCGMWQARVSTVTQAASI</sequence>
<proteinExistence type="predicted"/>
<name>A0A154PLH9_DUFNO</name>
<reference evidence="2 3" key="1">
    <citation type="submission" date="2015-07" db="EMBL/GenBank/DDBJ databases">
        <title>The genome of Dufourea novaeangliae.</title>
        <authorList>
            <person name="Pan H."/>
            <person name="Kapheim K."/>
        </authorList>
    </citation>
    <scope>NUCLEOTIDE SEQUENCE [LARGE SCALE GENOMIC DNA]</scope>
    <source>
        <strain evidence="2">0120121106</strain>
        <tissue evidence="2">Whole body</tissue>
    </source>
</reference>
<dbReference type="EMBL" id="KQ434968">
    <property type="protein sequence ID" value="KZC12716.1"/>
    <property type="molecule type" value="Genomic_DNA"/>
</dbReference>
<evidence type="ECO:0000313" key="3">
    <source>
        <dbReference type="Proteomes" id="UP000076502"/>
    </source>
</evidence>
<feature type="compositionally biased region" description="Basic and acidic residues" evidence="1">
    <location>
        <begin position="22"/>
        <end position="33"/>
    </location>
</feature>
<dbReference type="Proteomes" id="UP000076502">
    <property type="component" value="Unassembled WGS sequence"/>
</dbReference>
<dbReference type="AlphaFoldDB" id="A0A154PLH9"/>
<organism evidence="2 3">
    <name type="scientific">Dufourea novaeangliae</name>
    <name type="common">Sweat bee</name>
    <dbReference type="NCBI Taxonomy" id="178035"/>
    <lineage>
        <taxon>Eukaryota</taxon>
        <taxon>Metazoa</taxon>
        <taxon>Ecdysozoa</taxon>
        <taxon>Arthropoda</taxon>
        <taxon>Hexapoda</taxon>
        <taxon>Insecta</taxon>
        <taxon>Pterygota</taxon>
        <taxon>Neoptera</taxon>
        <taxon>Endopterygota</taxon>
        <taxon>Hymenoptera</taxon>
        <taxon>Apocrita</taxon>
        <taxon>Aculeata</taxon>
        <taxon>Apoidea</taxon>
        <taxon>Anthophila</taxon>
        <taxon>Halictidae</taxon>
        <taxon>Rophitinae</taxon>
        <taxon>Dufourea</taxon>
    </lineage>
</organism>
<gene>
    <name evidence="2" type="ORF">WN55_04810</name>
</gene>
<feature type="region of interest" description="Disordered" evidence="1">
    <location>
        <begin position="17"/>
        <end position="39"/>
    </location>
</feature>
<protein>
    <submittedName>
        <fullName evidence="2">Uncharacterized protein</fullName>
    </submittedName>
</protein>
<evidence type="ECO:0000313" key="2">
    <source>
        <dbReference type="EMBL" id="KZC12716.1"/>
    </source>
</evidence>
<accession>A0A154PLH9</accession>
<keyword evidence="3" id="KW-1185">Reference proteome</keyword>
<evidence type="ECO:0000256" key="1">
    <source>
        <dbReference type="SAM" id="MobiDB-lite"/>
    </source>
</evidence>